<dbReference type="InterPro" id="IPR043519">
    <property type="entry name" value="NT_sf"/>
</dbReference>
<dbReference type="InterPro" id="IPR032828">
    <property type="entry name" value="PolyA_RNA-bd"/>
</dbReference>
<feature type="domain" description="Polymerase A arginine-rich C-terminal" evidence="11">
    <location>
        <begin position="330"/>
        <end position="425"/>
    </location>
</feature>
<keyword evidence="3 7" id="KW-0547">Nucleotide-binding</keyword>
<evidence type="ECO:0000256" key="3">
    <source>
        <dbReference type="ARBA" id="ARBA00022741"/>
    </source>
</evidence>
<reference evidence="13" key="1">
    <citation type="submission" date="2019-02" db="EMBL/GenBank/DDBJ databases">
        <authorList>
            <person name="Gruber-Vodicka R. H."/>
            <person name="Seah K. B. B."/>
        </authorList>
    </citation>
    <scope>NUCLEOTIDE SEQUENCE</scope>
    <source>
        <strain evidence="13">BECK_BZ131</strain>
    </source>
</reference>
<feature type="domain" description="tRNA nucleotidyltransferase/poly(A) polymerase RNA and SrmB- binding" evidence="12">
    <location>
        <begin position="213"/>
        <end position="274"/>
    </location>
</feature>
<dbReference type="PANTHER" id="PTHR43051:SF1">
    <property type="entry name" value="POLYNUCLEOTIDE ADENYLYLTRANSFERASE FAMILY PROTEIN"/>
    <property type="match status" value="1"/>
</dbReference>
<feature type="region of interest" description="Disordered" evidence="9">
    <location>
        <begin position="1"/>
        <end position="32"/>
    </location>
</feature>
<evidence type="ECO:0000256" key="6">
    <source>
        <dbReference type="ARBA" id="ARBA00023163"/>
    </source>
</evidence>
<dbReference type="InterPro" id="IPR052191">
    <property type="entry name" value="tRNA_ntf/polyA_polymerase_I"/>
</dbReference>
<dbReference type="GO" id="GO:0003723">
    <property type="term" value="F:RNA binding"/>
    <property type="evidence" value="ECO:0007669"/>
    <property type="project" value="UniProtKB-UniRule"/>
</dbReference>
<sequence length="434" mass="49900">MARHTKNSRGTSGITTHHATSPKTVIPRSEHGISRTNISENALKVLYQLKRAGFDGYLVGGGVRDLLLDRRPKDFDIVTNARPEQVRQLFRKGCILIGRRFRLAHVRFGREVIEVATFRAPQDDTDTGDRVTVNGRIVRDNIYGSSIAGDVWRRDFSVNALYYNIRDFSIIDFTGGMADLQARTLRLIGNPETRYREDAVRVLRAARFAAKLGFRIHPDTEAPIRELGNLLGEMPPARLFDEALKLFHGGYALSSFRLLRRHDLFRQLFPATNAILARNKSGFTHRLLERTLTNTDARIAEGKPVTPSFLFAAFLWEPMGQMAKHNRERGMKTAPAFEAAKREIIAQQIKRVMLPRRHVVMIKDIWTFQQRLIRQKNPKQLIAHPRFRAAYDFLVLRAEAGDEQVREIAQWWTDFQSGKTTRKKNQDRTHLRKP</sequence>
<dbReference type="NCBIfam" id="TIGR01942">
    <property type="entry name" value="pcnB"/>
    <property type="match status" value="1"/>
</dbReference>
<dbReference type="Pfam" id="PF01743">
    <property type="entry name" value="PolyA_pol"/>
    <property type="match status" value="1"/>
</dbReference>
<organism evidence="13">
    <name type="scientific">Candidatus Kentrum sp. FW</name>
    <dbReference type="NCBI Taxonomy" id="2126338"/>
    <lineage>
        <taxon>Bacteria</taxon>
        <taxon>Pseudomonadati</taxon>
        <taxon>Pseudomonadota</taxon>
        <taxon>Gammaproteobacteria</taxon>
        <taxon>Candidatus Kentrum</taxon>
    </lineage>
</organism>
<evidence type="ECO:0000256" key="1">
    <source>
        <dbReference type="ARBA" id="ARBA00022664"/>
    </source>
</evidence>
<comment type="similarity">
    <text evidence="7 8">Belongs to the tRNA nucleotidyltransferase/poly(A) polymerase family.</text>
</comment>
<dbReference type="EC" id="2.7.7.19" evidence="7"/>
<keyword evidence="2 7" id="KW-0808">Transferase</keyword>
<gene>
    <name evidence="7" type="primary">pcnB</name>
    <name evidence="13" type="ORF">BECKFW1821C_GA0114237_10488</name>
</gene>
<keyword evidence="1 7" id="KW-0507">mRNA processing</keyword>
<evidence type="ECO:0000259" key="12">
    <source>
        <dbReference type="Pfam" id="PF12627"/>
    </source>
</evidence>
<dbReference type="PANTHER" id="PTHR43051">
    <property type="entry name" value="POLYNUCLEOTIDE ADENYLYLTRANSFERASE FAMILY PROTEIN"/>
    <property type="match status" value="1"/>
</dbReference>
<dbReference type="AlphaFoldDB" id="A0A450TWA6"/>
<proteinExistence type="inferred from homology"/>
<feature type="active site" evidence="7">
    <location>
        <position position="74"/>
    </location>
</feature>
<evidence type="ECO:0000256" key="5">
    <source>
        <dbReference type="ARBA" id="ARBA00022884"/>
    </source>
</evidence>
<evidence type="ECO:0000313" key="13">
    <source>
        <dbReference type="EMBL" id="VFJ73304.1"/>
    </source>
</evidence>
<dbReference type="InterPro" id="IPR010206">
    <property type="entry name" value="PolA_pol_I"/>
</dbReference>
<dbReference type="GO" id="GO:0043633">
    <property type="term" value="P:polyadenylation-dependent RNA catabolic process"/>
    <property type="evidence" value="ECO:0007669"/>
    <property type="project" value="InterPro"/>
</dbReference>
<evidence type="ECO:0000259" key="11">
    <source>
        <dbReference type="Pfam" id="PF12626"/>
    </source>
</evidence>
<feature type="active site" evidence="7">
    <location>
        <position position="155"/>
    </location>
</feature>
<accession>A0A450TWA6</accession>
<keyword evidence="5 7" id="KW-0694">RNA-binding</keyword>
<dbReference type="GO" id="GO:0005524">
    <property type="term" value="F:ATP binding"/>
    <property type="evidence" value="ECO:0007669"/>
    <property type="project" value="UniProtKB-UniRule"/>
</dbReference>
<keyword evidence="6 7" id="KW-0804">Transcription</keyword>
<dbReference type="InterPro" id="IPR002646">
    <property type="entry name" value="PolA_pol_head_dom"/>
</dbReference>
<evidence type="ECO:0000256" key="4">
    <source>
        <dbReference type="ARBA" id="ARBA00022840"/>
    </source>
</evidence>
<dbReference type="HAMAP" id="MF_00957">
    <property type="entry name" value="PolyA_pol"/>
    <property type="match status" value="1"/>
</dbReference>
<dbReference type="Pfam" id="PF12627">
    <property type="entry name" value="PolyA_pol_RNAbd"/>
    <property type="match status" value="1"/>
</dbReference>
<dbReference type="FunFam" id="3.30.460.10:FF:000035">
    <property type="entry name" value="Poly(A) polymerase I"/>
    <property type="match status" value="1"/>
</dbReference>
<dbReference type="Gene3D" id="1.10.3090.10">
    <property type="entry name" value="cca-adding enzyme, domain 2"/>
    <property type="match status" value="1"/>
</dbReference>
<feature type="active site" evidence="7">
    <location>
        <position position="76"/>
    </location>
</feature>
<name>A0A450TWA6_9GAMM</name>
<feature type="compositionally biased region" description="Polar residues" evidence="9">
    <location>
        <begin position="8"/>
        <end position="23"/>
    </location>
</feature>
<evidence type="ECO:0000259" key="10">
    <source>
        <dbReference type="Pfam" id="PF01743"/>
    </source>
</evidence>
<dbReference type="SUPFAM" id="SSF81891">
    <property type="entry name" value="Poly A polymerase C-terminal region-like"/>
    <property type="match status" value="1"/>
</dbReference>
<dbReference type="GO" id="GO:0006397">
    <property type="term" value="P:mRNA processing"/>
    <property type="evidence" value="ECO:0007669"/>
    <property type="project" value="UniProtKB-KW"/>
</dbReference>
<dbReference type="GO" id="GO:1990817">
    <property type="term" value="F:poly(A) RNA polymerase activity"/>
    <property type="evidence" value="ECO:0007669"/>
    <property type="project" value="UniProtKB-UniRule"/>
</dbReference>
<dbReference type="Pfam" id="PF12626">
    <property type="entry name" value="PolyA_pol_arg_C"/>
    <property type="match status" value="1"/>
</dbReference>
<evidence type="ECO:0000256" key="8">
    <source>
        <dbReference type="RuleBase" id="RU003953"/>
    </source>
</evidence>
<evidence type="ECO:0000256" key="2">
    <source>
        <dbReference type="ARBA" id="ARBA00022679"/>
    </source>
</evidence>
<protein>
    <recommendedName>
        <fullName evidence="7">Poly(A) polymerase I</fullName>
        <shortName evidence="7">PAP I</shortName>
        <ecNumber evidence="7">2.7.7.19</ecNumber>
    </recommendedName>
</protein>
<dbReference type="SUPFAM" id="SSF81301">
    <property type="entry name" value="Nucleotidyltransferase"/>
    <property type="match status" value="1"/>
</dbReference>
<dbReference type="InterPro" id="IPR025866">
    <property type="entry name" value="PolyA_pol_arg_C_dom"/>
</dbReference>
<keyword evidence="4 7" id="KW-0067">ATP-binding</keyword>
<evidence type="ECO:0000256" key="9">
    <source>
        <dbReference type="SAM" id="MobiDB-lite"/>
    </source>
</evidence>
<evidence type="ECO:0000256" key="7">
    <source>
        <dbReference type="HAMAP-Rule" id="MF_00957"/>
    </source>
</evidence>
<comment type="catalytic activity">
    <reaction evidence="7">
        <text>RNA(n) + ATP = RNA(n)-3'-adenine ribonucleotide + diphosphate</text>
        <dbReference type="Rhea" id="RHEA:11332"/>
        <dbReference type="Rhea" id="RHEA-COMP:14527"/>
        <dbReference type="Rhea" id="RHEA-COMP:17347"/>
        <dbReference type="ChEBI" id="CHEBI:30616"/>
        <dbReference type="ChEBI" id="CHEBI:33019"/>
        <dbReference type="ChEBI" id="CHEBI:140395"/>
        <dbReference type="ChEBI" id="CHEBI:173115"/>
        <dbReference type="EC" id="2.7.7.19"/>
    </reaction>
</comment>
<comment type="function">
    <text evidence="7">Adds poly(A) tail to the 3' end of many RNAs, which usually targets these RNAs for decay. Plays a significant role in the global control of gene expression, through influencing the rate of transcript degradation, and in the general RNA quality control.</text>
</comment>
<feature type="domain" description="Poly A polymerase head" evidence="10">
    <location>
        <begin position="57"/>
        <end position="186"/>
    </location>
</feature>
<dbReference type="CDD" id="cd05398">
    <property type="entry name" value="NT_ClassII-CCAase"/>
    <property type="match status" value="1"/>
</dbReference>
<dbReference type="EMBL" id="CAADFE010000048">
    <property type="protein sequence ID" value="VFJ73304.1"/>
    <property type="molecule type" value="Genomic_DNA"/>
</dbReference>
<dbReference type="Gene3D" id="3.30.460.10">
    <property type="entry name" value="Beta Polymerase, domain 2"/>
    <property type="match status" value="1"/>
</dbReference>